<organism evidence="2">
    <name type="scientific">Selaginella moellendorffii</name>
    <name type="common">Spikemoss</name>
    <dbReference type="NCBI Taxonomy" id="88036"/>
    <lineage>
        <taxon>Eukaryota</taxon>
        <taxon>Viridiplantae</taxon>
        <taxon>Streptophyta</taxon>
        <taxon>Embryophyta</taxon>
        <taxon>Tracheophyta</taxon>
        <taxon>Lycopodiopsida</taxon>
        <taxon>Selaginellales</taxon>
        <taxon>Selaginellaceae</taxon>
        <taxon>Selaginella</taxon>
    </lineage>
</organism>
<gene>
    <name evidence="1" type="ORF">SELMODRAFT_430436</name>
</gene>
<accession>D8T9E6</accession>
<dbReference type="InParanoid" id="D8T9E6"/>
<reference evidence="1 2" key="1">
    <citation type="journal article" date="2011" name="Science">
        <title>The Selaginella genome identifies genetic changes associated with the evolution of vascular plants.</title>
        <authorList>
            <person name="Banks J.A."/>
            <person name="Nishiyama T."/>
            <person name="Hasebe M."/>
            <person name="Bowman J.L."/>
            <person name="Gribskov M."/>
            <person name="dePamphilis C."/>
            <person name="Albert V.A."/>
            <person name="Aono N."/>
            <person name="Aoyama T."/>
            <person name="Ambrose B.A."/>
            <person name="Ashton N.W."/>
            <person name="Axtell M.J."/>
            <person name="Barker E."/>
            <person name="Barker M.S."/>
            <person name="Bennetzen J.L."/>
            <person name="Bonawitz N.D."/>
            <person name="Chapple C."/>
            <person name="Cheng C."/>
            <person name="Correa L.G."/>
            <person name="Dacre M."/>
            <person name="DeBarry J."/>
            <person name="Dreyer I."/>
            <person name="Elias M."/>
            <person name="Engstrom E.M."/>
            <person name="Estelle M."/>
            <person name="Feng L."/>
            <person name="Finet C."/>
            <person name="Floyd S.K."/>
            <person name="Frommer W.B."/>
            <person name="Fujita T."/>
            <person name="Gramzow L."/>
            <person name="Gutensohn M."/>
            <person name="Harholt J."/>
            <person name="Hattori M."/>
            <person name="Heyl A."/>
            <person name="Hirai T."/>
            <person name="Hiwatashi Y."/>
            <person name="Ishikawa M."/>
            <person name="Iwata M."/>
            <person name="Karol K.G."/>
            <person name="Koehler B."/>
            <person name="Kolukisaoglu U."/>
            <person name="Kubo M."/>
            <person name="Kurata T."/>
            <person name="Lalonde S."/>
            <person name="Li K."/>
            <person name="Li Y."/>
            <person name="Litt A."/>
            <person name="Lyons E."/>
            <person name="Manning G."/>
            <person name="Maruyama T."/>
            <person name="Michael T.P."/>
            <person name="Mikami K."/>
            <person name="Miyazaki S."/>
            <person name="Morinaga S."/>
            <person name="Murata T."/>
            <person name="Mueller-Roeber B."/>
            <person name="Nelson D.R."/>
            <person name="Obara M."/>
            <person name="Oguri Y."/>
            <person name="Olmstead R.G."/>
            <person name="Onodera N."/>
            <person name="Petersen B.L."/>
            <person name="Pils B."/>
            <person name="Prigge M."/>
            <person name="Rensing S.A."/>
            <person name="Riano-Pachon D.M."/>
            <person name="Roberts A.W."/>
            <person name="Sato Y."/>
            <person name="Scheller H.V."/>
            <person name="Schulz B."/>
            <person name="Schulz C."/>
            <person name="Shakirov E.V."/>
            <person name="Shibagaki N."/>
            <person name="Shinohara N."/>
            <person name="Shippen D.E."/>
            <person name="Soerensen I."/>
            <person name="Sotooka R."/>
            <person name="Sugimoto N."/>
            <person name="Sugita M."/>
            <person name="Sumikawa N."/>
            <person name="Tanurdzic M."/>
            <person name="Theissen G."/>
            <person name="Ulvskov P."/>
            <person name="Wakazuki S."/>
            <person name="Weng J.K."/>
            <person name="Willats W.W."/>
            <person name="Wipf D."/>
            <person name="Wolf P.G."/>
            <person name="Yang L."/>
            <person name="Zimmer A.D."/>
            <person name="Zhu Q."/>
            <person name="Mitros T."/>
            <person name="Hellsten U."/>
            <person name="Loque D."/>
            <person name="Otillar R."/>
            <person name="Salamov A."/>
            <person name="Schmutz J."/>
            <person name="Shapiro H."/>
            <person name="Lindquist E."/>
            <person name="Lucas S."/>
            <person name="Rokhsar D."/>
            <person name="Grigoriev I.V."/>
        </authorList>
    </citation>
    <scope>NUCLEOTIDE SEQUENCE [LARGE SCALE GENOMIC DNA]</scope>
</reference>
<dbReference type="Proteomes" id="UP000001514">
    <property type="component" value="Unassembled WGS sequence"/>
</dbReference>
<dbReference type="AlphaFoldDB" id="D8T9E6"/>
<evidence type="ECO:0000313" key="2">
    <source>
        <dbReference type="Proteomes" id="UP000001514"/>
    </source>
</evidence>
<dbReference type="HOGENOM" id="CLU_1868680_0_0_1"/>
<evidence type="ECO:0000313" key="1">
    <source>
        <dbReference type="EMBL" id="EFJ06694.1"/>
    </source>
</evidence>
<dbReference type="EMBL" id="GL377695">
    <property type="protein sequence ID" value="EFJ06694.1"/>
    <property type="molecule type" value="Genomic_DNA"/>
</dbReference>
<sequence>MAADSCGIHGKHKVFTPEVLSDPTHRRLMHVNGEEFSKYPVTLIHSLALGYHDSSATQYYIQNLRDDKDVHQVTKIMQKIVQGDNNRRLHLVLDDGLEISAEHAVLFWSIASFGAVVLCGKWQEFLKDLLEEKLYTQ</sequence>
<dbReference type="KEGG" id="smo:SELMODRAFT_430436"/>
<protein>
    <submittedName>
        <fullName evidence="1">Uncharacterized protein</fullName>
    </submittedName>
</protein>
<dbReference type="Gramene" id="EFJ06694">
    <property type="protein sequence ID" value="EFJ06694"/>
    <property type="gene ID" value="SELMODRAFT_430436"/>
</dbReference>
<proteinExistence type="predicted"/>
<name>D8T9E6_SELML</name>
<keyword evidence="2" id="KW-1185">Reference proteome</keyword>